<feature type="region of interest" description="Disordered" evidence="1">
    <location>
        <begin position="50"/>
        <end position="69"/>
    </location>
</feature>
<comment type="caution">
    <text evidence="2">The sequence shown here is derived from an EMBL/GenBank/DDBJ whole genome shotgun (WGS) entry which is preliminary data.</text>
</comment>
<evidence type="ECO:0000256" key="1">
    <source>
        <dbReference type="SAM" id="MobiDB-lite"/>
    </source>
</evidence>
<dbReference type="EMBL" id="LGRX02015413">
    <property type="protein sequence ID" value="KAK3263478.1"/>
    <property type="molecule type" value="Genomic_DNA"/>
</dbReference>
<evidence type="ECO:0000313" key="3">
    <source>
        <dbReference type="Proteomes" id="UP001190700"/>
    </source>
</evidence>
<dbReference type="Proteomes" id="UP001190700">
    <property type="component" value="Unassembled WGS sequence"/>
</dbReference>
<feature type="region of interest" description="Disordered" evidence="1">
    <location>
        <begin position="1"/>
        <end position="41"/>
    </location>
</feature>
<organism evidence="2 3">
    <name type="scientific">Cymbomonas tetramitiformis</name>
    <dbReference type="NCBI Taxonomy" id="36881"/>
    <lineage>
        <taxon>Eukaryota</taxon>
        <taxon>Viridiplantae</taxon>
        <taxon>Chlorophyta</taxon>
        <taxon>Pyramimonadophyceae</taxon>
        <taxon>Pyramimonadales</taxon>
        <taxon>Pyramimonadaceae</taxon>
        <taxon>Cymbomonas</taxon>
    </lineage>
</organism>
<protein>
    <submittedName>
        <fullName evidence="2">Uncharacterized protein</fullName>
    </submittedName>
</protein>
<feature type="compositionally biased region" description="Basic and acidic residues" evidence="1">
    <location>
        <begin position="1"/>
        <end position="28"/>
    </location>
</feature>
<feature type="non-terminal residue" evidence="2">
    <location>
        <position position="1"/>
    </location>
</feature>
<keyword evidence="3" id="KW-1185">Reference proteome</keyword>
<proteinExistence type="predicted"/>
<gene>
    <name evidence="2" type="ORF">CYMTET_27716</name>
</gene>
<accession>A0AAE0KWM0</accession>
<name>A0AAE0KWM0_9CHLO</name>
<dbReference type="AlphaFoldDB" id="A0AAE0KWM0"/>
<evidence type="ECO:0000313" key="2">
    <source>
        <dbReference type="EMBL" id="KAK3263478.1"/>
    </source>
</evidence>
<sequence length="69" mass="7788">QQERAAREPQQERAAREPQQERAARELRPGGSATTPRLAAKPLKLKMLRESPPNIAVKRSMKRRDDAAS</sequence>
<reference evidence="2 3" key="1">
    <citation type="journal article" date="2015" name="Genome Biol. Evol.">
        <title>Comparative Genomics of a Bacterivorous Green Alga Reveals Evolutionary Causalities and Consequences of Phago-Mixotrophic Mode of Nutrition.</title>
        <authorList>
            <person name="Burns J.A."/>
            <person name="Paasch A."/>
            <person name="Narechania A."/>
            <person name="Kim E."/>
        </authorList>
    </citation>
    <scope>NUCLEOTIDE SEQUENCE [LARGE SCALE GENOMIC DNA]</scope>
    <source>
        <strain evidence="2 3">PLY_AMNH</strain>
    </source>
</reference>